<feature type="region of interest" description="Disordered" evidence="3">
    <location>
        <begin position="136"/>
        <end position="155"/>
    </location>
</feature>
<dbReference type="SMART" id="SM01135">
    <property type="entry name" value="DIRP"/>
    <property type="match status" value="1"/>
</dbReference>
<sequence>MRTKKAAAKEVPFPGRVQLNRNGMISKTKSTLRKNVYISPVGMGQPHEASPISAGTAKNGETSSAQLPARIQAASSCLEDVGQQQQADAKRNAYKTENCEFEILKNLQLIPVAHSTTYRSPKSCVSMVEQPVESQENVQPTLISTSSSPKSCGMVADQPMEHSSKVLECDLKPYISAQAQENLLPTSSRLPFNPQPCGSMQEYRLESSFVKEGYKLYRFMTCEWFYSHIDLPLFGAGSNESREFGALVRKHFPSLESQRTPLNRAQWNHIRKGLRKVTPVRRLSEAFLYRERVRLERRREKLRFLMENPLIEYTDDDLPRKIPKPIAIGALVRATIFRPRYGSYRGVVVGVETRDIPMYRVRFTEDGLNDEQEVPDYRVALEELSNSSSGTVSVPTKFLQQISQLEQALQEKQRVLHELDNVQLNITSRHQLGQSNAPEQERKKCEQLLRKLVCQNRTIIQQTKLMLGEYERFMGEPLSMADDLSAGPIIEREVVELADQLLAAYLQAGWPDDNDARINHPAEQLWDAAMQRFAERPDLREQFQRYLESSMGHVLDFLEKVSF</sequence>
<dbReference type="GO" id="GO:0017053">
    <property type="term" value="C:transcription repressor complex"/>
    <property type="evidence" value="ECO:0007669"/>
    <property type="project" value="InterPro"/>
</dbReference>
<dbReference type="PANTHER" id="PTHR21689:SF2">
    <property type="entry name" value="PROTEIN LIN-9 HOMOLOG"/>
    <property type="match status" value="1"/>
</dbReference>
<dbReference type="PANTHER" id="PTHR21689">
    <property type="entry name" value="LIN-9"/>
    <property type="match status" value="1"/>
</dbReference>
<comment type="subcellular location">
    <subcellularLocation>
        <location evidence="1">Nucleus</location>
    </subcellularLocation>
</comment>
<dbReference type="GO" id="GO:0003677">
    <property type="term" value="F:DNA binding"/>
    <property type="evidence" value="ECO:0007669"/>
    <property type="project" value="TreeGrafter"/>
</dbReference>
<evidence type="ECO:0000313" key="6">
    <source>
        <dbReference type="Proteomes" id="UP000075886"/>
    </source>
</evidence>
<dbReference type="InterPro" id="IPR033471">
    <property type="entry name" value="DIRP"/>
</dbReference>
<evidence type="ECO:0000259" key="4">
    <source>
        <dbReference type="SMART" id="SM01135"/>
    </source>
</evidence>
<evidence type="ECO:0000256" key="3">
    <source>
        <dbReference type="SAM" id="MobiDB-lite"/>
    </source>
</evidence>
<proteinExistence type="predicted"/>
<evidence type="ECO:0000256" key="2">
    <source>
        <dbReference type="ARBA" id="ARBA00023242"/>
    </source>
</evidence>
<feature type="compositionally biased region" description="Polar residues" evidence="3">
    <location>
        <begin position="136"/>
        <end position="150"/>
    </location>
</feature>
<dbReference type="InterPro" id="IPR010561">
    <property type="entry name" value="LIN-9/ALY1"/>
</dbReference>
<feature type="region of interest" description="Disordered" evidence="3">
    <location>
        <begin position="43"/>
        <end position="63"/>
    </location>
</feature>
<dbReference type="GO" id="GO:0006357">
    <property type="term" value="P:regulation of transcription by RNA polymerase II"/>
    <property type="evidence" value="ECO:0007669"/>
    <property type="project" value="TreeGrafter"/>
</dbReference>
<accession>A0A182Q0U7</accession>
<reference evidence="6" key="1">
    <citation type="submission" date="2014-01" db="EMBL/GenBank/DDBJ databases">
        <title>The Genome Sequence of Anopheles farauti FAR1 (V2).</title>
        <authorList>
            <consortium name="The Broad Institute Genomics Platform"/>
            <person name="Neafsey D.E."/>
            <person name="Besansky N."/>
            <person name="Howell P."/>
            <person name="Walton C."/>
            <person name="Young S.K."/>
            <person name="Zeng Q."/>
            <person name="Gargeya S."/>
            <person name="Fitzgerald M."/>
            <person name="Haas B."/>
            <person name="Abouelleil A."/>
            <person name="Allen A.W."/>
            <person name="Alvarado L."/>
            <person name="Arachchi H.M."/>
            <person name="Berlin A.M."/>
            <person name="Chapman S.B."/>
            <person name="Gainer-Dewar J."/>
            <person name="Goldberg J."/>
            <person name="Griggs A."/>
            <person name="Gujja S."/>
            <person name="Hansen M."/>
            <person name="Howarth C."/>
            <person name="Imamovic A."/>
            <person name="Ireland A."/>
            <person name="Larimer J."/>
            <person name="McCowan C."/>
            <person name="Murphy C."/>
            <person name="Pearson M."/>
            <person name="Poon T.W."/>
            <person name="Priest M."/>
            <person name="Roberts A."/>
            <person name="Saif S."/>
            <person name="Shea T."/>
            <person name="Sisk P."/>
            <person name="Sykes S."/>
            <person name="Wortman J."/>
            <person name="Nusbaum C."/>
            <person name="Birren B."/>
        </authorList>
    </citation>
    <scope>NUCLEOTIDE SEQUENCE [LARGE SCALE GENOMIC DNA]</scope>
    <source>
        <strain evidence="6">FAR1</strain>
    </source>
</reference>
<organism evidence="5 6">
    <name type="scientific">Anopheles farauti</name>
    <dbReference type="NCBI Taxonomy" id="69004"/>
    <lineage>
        <taxon>Eukaryota</taxon>
        <taxon>Metazoa</taxon>
        <taxon>Ecdysozoa</taxon>
        <taxon>Arthropoda</taxon>
        <taxon>Hexapoda</taxon>
        <taxon>Insecta</taxon>
        <taxon>Pterygota</taxon>
        <taxon>Neoptera</taxon>
        <taxon>Endopterygota</taxon>
        <taxon>Diptera</taxon>
        <taxon>Nematocera</taxon>
        <taxon>Culicoidea</taxon>
        <taxon>Culicidae</taxon>
        <taxon>Anophelinae</taxon>
        <taxon>Anopheles</taxon>
    </lineage>
</organism>
<dbReference type="VEuPathDB" id="VectorBase:AFAF000821"/>
<dbReference type="EnsemblMetazoa" id="AFAF000821-RA">
    <property type="protein sequence ID" value="AFAF000821-PA"/>
    <property type="gene ID" value="AFAF000821"/>
</dbReference>
<evidence type="ECO:0000256" key="1">
    <source>
        <dbReference type="ARBA" id="ARBA00004123"/>
    </source>
</evidence>
<feature type="domain" description="DIRP" evidence="4">
    <location>
        <begin position="225"/>
        <end position="338"/>
    </location>
</feature>
<keyword evidence="2" id="KW-0539">Nucleus</keyword>
<reference evidence="5" key="2">
    <citation type="submission" date="2020-05" db="UniProtKB">
        <authorList>
            <consortium name="EnsemblMetazoa"/>
        </authorList>
    </citation>
    <scope>IDENTIFICATION</scope>
    <source>
        <strain evidence="5">FAR1</strain>
    </source>
</reference>
<dbReference type="Pfam" id="PF06584">
    <property type="entry name" value="DIRP"/>
    <property type="match status" value="1"/>
</dbReference>
<dbReference type="Proteomes" id="UP000075886">
    <property type="component" value="Unassembled WGS sequence"/>
</dbReference>
<dbReference type="EMBL" id="AXCN02001669">
    <property type="status" value="NOT_ANNOTATED_CDS"/>
    <property type="molecule type" value="Genomic_DNA"/>
</dbReference>
<dbReference type="GO" id="GO:0006351">
    <property type="term" value="P:DNA-templated transcription"/>
    <property type="evidence" value="ECO:0007669"/>
    <property type="project" value="InterPro"/>
</dbReference>
<name>A0A182Q0U7_9DIPT</name>
<dbReference type="GO" id="GO:0005654">
    <property type="term" value="C:nucleoplasm"/>
    <property type="evidence" value="ECO:0007669"/>
    <property type="project" value="TreeGrafter"/>
</dbReference>
<keyword evidence="6" id="KW-1185">Reference proteome</keyword>
<dbReference type="GO" id="GO:0051726">
    <property type="term" value="P:regulation of cell cycle"/>
    <property type="evidence" value="ECO:0007669"/>
    <property type="project" value="TreeGrafter"/>
</dbReference>
<dbReference type="AlphaFoldDB" id="A0A182Q0U7"/>
<evidence type="ECO:0000313" key="5">
    <source>
        <dbReference type="EnsemblMetazoa" id="AFAF000821-PA"/>
    </source>
</evidence>
<protein>
    <recommendedName>
        <fullName evidence="4">DIRP domain-containing protein</fullName>
    </recommendedName>
</protein>